<dbReference type="NCBIfam" id="TIGR02194">
    <property type="entry name" value="GlrX_NrdH"/>
    <property type="match status" value="1"/>
</dbReference>
<name>A0A975R1A7_9MICC</name>
<evidence type="ECO:0000259" key="9">
    <source>
        <dbReference type="Pfam" id="PF00462"/>
    </source>
</evidence>
<dbReference type="Pfam" id="PF00462">
    <property type="entry name" value="Glutaredoxin"/>
    <property type="match status" value="1"/>
</dbReference>
<gene>
    <name evidence="10" type="primary">nrdH</name>
    <name evidence="10" type="ORF">KKR91_01255</name>
</gene>
<comment type="similarity">
    <text evidence="2">Belongs to the glutaredoxin family.</text>
</comment>
<evidence type="ECO:0000313" key="10">
    <source>
        <dbReference type="EMBL" id="QWC10311.1"/>
    </source>
</evidence>
<dbReference type="Proteomes" id="UP000676885">
    <property type="component" value="Chromosome"/>
</dbReference>
<keyword evidence="4" id="KW-0813">Transport</keyword>
<evidence type="ECO:0000256" key="3">
    <source>
        <dbReference type="ARBA" id="ARBA00017945"/>
    </source>
</evidence>
<evidence type="ECO:0000256" key="5">
    <source>
        <dbReference type="ARBA" id="ARBA00022982"/>
    </source>
</evidence>
<keyword evidence="7" id="KW-0676">Redox-active center</keyword>
<dbReference type="SUPFAM" id="SSF52833">
    <property type="entry name" value="Thioredoxin-like"/>
    <property type="match status" value="1"/>
</dbReference>
<sequence>MTVTIYTTPSCQQCNMTKRWLTTHSVPFETVDLTQSPEAVDMVKALGYRAAPIVMAGTDHWTGFRPDLLAPLANAA</sequence>
<reference evidence="10 11" key="1">
    <citation type="submission" date="2021-05" db="EMBL/GenBank/DDBJ databases">
        <title>Novel species in genus Arthrobacter.</title>
        <authorList>
            <person name="Zhang G."/>
        </authorList>
    </citation>
    <scope>NUCLEOTIDE SEQUENCE [LARGE SCALE GENOMIC DNA]</scope>
    <source>
        <strain evidence="11">zg-ZUI227</strain>
    </source>
</reference>
<evidence type="ECO:0000256" key="4">
    <source>
        <dbReference type="ARBA" id="ARBA00022448"/>
    </source>
</evidence>
<protein>
    <recommendedName>
        <fullName evidence="3">Glutaredoxin-like protein NrdH</fullName>
    </recommendedName>
</protein>
<keyword evidence="11" id="KW-1185">Reference proteome</keyword>
<dbReference type="AlphaFoldDB" id="A0A975R1A7"/>
<evidence type="ECO:0000256" key="7">
    <source>
        <dbReference type="ARBA" id="ARBA00023284"/>
    </source>
</evidence>
<evidence type="ECO:0000256" key="2">
    <source>
        <dbReference type="ARBA" id="ARBA00007787"/>
    </source>
</evidence>
<comment type="similarity">
    <text evidence="8">Belongs to the ArsC family.</text>
</comment>
<dbReference type="InterPro" id="IPR011909">
    <property type="entry name" value="GlrX_NrdH"/>
</dbReference>
<dbReference type="EMBL" id="CP076022">
    <property type="protein sequence ID" value="QWC10311.1"/>
    <property type="molecule type" value="Genomic_DNA"/>
</dbReference>
<dbReference type="InterPro" id="IPR051548">
    <property type="entry name" value="Grx-like_ET"/>
</dbReference>
<comment type="function">
    <text evidence="1">Electron transport system for the ribonucleotide reductase system NrdEF.</text>
</comment>
<evidence type="ECO:0000313" key="11">
    <source>
        <dbReference type="Proteomes" id="UP000676885"/>
    </source>
</evidence>
<dbReference type="PANTHER" id="PTHR34386">
    <property type="entry name" value="GLUTAREDOXIN"/>
    <property type="match status" value="1"/>
</dbReference>
<keyword evidence="6" id="KW-1015">Disulfide bond</keyword>
<dbReference type="CDD" id="cd02976">
    <property type="entry name" value="NrdH"/>
    <property type="match status" value="1"/>
</dbReference>
<dbReference type="InterPro" id="IPR006660">
    <property type="entry name" value="Arsenate_reductase-like"/>
</dbReference>
<evidence type="ECO:0000256" key="6">
    <source>
        <dbReference type="ARBA" id="ARBA00023157"/>
    </source>
</evidence>
<accession>A0A975R1A7</accession>
<proteinExistence type="inferred from homology"/>
<dbReference type="PROSITE" id="PS51354">
    <property type="entry name" value="GLUTAREDOXIN_2"/>
    <property type="match status" value="1"/>
</dbReference>
<keyword evidence="5" id="KW-0249">Electron transport</keyword>
<dbReference type="PROSITE" id="PS51353">
    <property type="entry name" value="ARSC"/>
    <property type="match status" value="1"/>
</dbReference>
<feature type="domain" description="Glutaredoxin" evidence="9">
    <location>
        <begin position="3"/>
        <end position="61"/>
    </location>
</feature>
<dbReference type="InterPro" id="IPR036249">
    <property type="entry name" value="Thioredoxin-like_sf"/>
</dbReference>
<dbReference type="KEGG" id="ajg:KKR91_01255"/>
<dbReference type="PANTHER" id="PTHR34386:SF1">
    <property type="entry name" value="GLUTAREDOXIN-LIKE PROTEIN NRDH"/>
    <property type="match status" value="1"/>
</dbReference>
<dbReference type="GO" id="GO:0009055">
    <property type="term" value="F:electron transfer activity"/>
    <property type="evidence" value="ECO:0007669"/>
    <property type="project" value="TreeGrafter"/>
</dbReference>
<dbReference type="GO" id="GO:0045454">
    <property type="term" value="P:cell redox homeostasis"/>
    <property type="evidence" value="ECO:0007669"/>
    <property type="project" value="InterPro"/>
</dbReference>
<organism evidence="10 11">
    <name type="scientific">Arthrobacter jiangjiafuii</name>
    <dbReference type="NCBI Taxonomy" id="2817475"/>
    <lineage>
        <taxon>Bacteria</taxon>
        <taxon>Bacillati</taxon>
        <taxon>Actinomycetota</taxon>
        <taxon>Actinomycetes</taxon>
        <taxon>Micrococcales</taxon>
        <taxon>Micrococcaceae</taxon>
        <taxon>Arthrobacter</taxon>
    </lineage>
</organism>
<evidence type="ECO:0000256" key="1">
    <source>
        <dbReference type="ARBA" id="ARBA00002292"/>
    </source>
</evidence>
<evidence type="ECO:0000256" key="8">
    <source>
        <dbReference type="PROSITE-ProRule" id="PRU01282"/>
    </source>
</evidence>
<dbReference type="InterPro" id="IPR002109">
    <property type="entry name" value="Glutaredoxin"/>
</dbReference>
<dbReference type="Gene3D" id="3.40.30.10">
    <property type="entry name" value="Glutaredoxin"/>
    <property type="match status" value="1"/>
</dbReference>
<dbReference type="RefSeq" id="WP_210231497.1">
    <property type="nucleotide sequence ID" value="NZ_CP076022.1"/>
</dbReference>